<reference evidence="1 2" key="1">
    <citation type="journal article" date="2007" name="PLoS ONE">
        <title>Paradoxical DNA repair and peroxide resistance gene conservation in Bacillus pumilus SAFR-032.</title>
        <authorList>
            <person name="Gioia J."/>
            <person name="Yerrapragada S."/>
            <person name="Qin X."/>
            <person name="Jiang H."/>
            <person name="Igboeli O.C."/>
            <person name="Muzny D."/>
            <person name="Dugan-Rocha S."/>
            <person name="Ding Y."/>
            <person name="Hawes A."/>
            <person name="Liu W."/>
            <person name="Perez L."/>
            <person name="Kovar C."/>
            <person name="Dinh H."/>
            <person name="Lee S."/>
            <person name="Nazareth L."/>
            <person name="Blyth P."/>
            <person name="Holder M."/>
            <person name="Buhay C."/>
            <person name="Tirumalai M.R."/>
            <person name="Liu Y."/>
            <person name="Dasgupta I."/>
            <person name="Bokhetache L."/>
            <person name="Fujita M."/>
            <person name="Karouia F."/>
            <person name="Eswara Moorthy P."/>
            <person name="Siefert J."/>
            <person name="Uzman A."/>
            <person name="Buzumbo P."/>
            <person name="Verma A."/>
            <person name="Zwiya H."/>
            <person name="McWilliams B.D."/>
            <person name="Olowu A."/>
            <person name="Clinkenbeard K.D."/>
            <person name="Newcombe D."/>
            <person name="Golebiewski L."/>
            <person name="Petrosino J.F."/>
            <person name="Nicholson W.L."/>
            <person name="Fox G.E."/>
            <person name="Venkateswaran K."/>
            <person name="Highlander S.K."/>
            <person name="Weinstock G.M."/>
        </authorList>
    </citation>
    <scope>NUCLEOTIDE SEQUENCE [LARGE SCALE GENOMIC DNA]</scope>
    <source>
        <strain evidence="1 2">SAFR-032</strain>
    </source>
</reference>
<protein>
    <submittedName>
        <fullName evidence="1">Uncharacterized protein</fullName>
    </submittedName>
</protein>
<reference evidence="1 2" key="2">
    <citation type="journal article" date="2013" name="Extremophiles">
        <title>An ICEBs1-like element may be associated with the extreme radiation and desiccation resistance of Bacillus pumilus SAFR-032 spores.</title>
        <authorList>
            <person name="Tirumalai M.R."/>
            <person name="Fox G.E."/>
        </authorList>
    </citation>
    <scope>NUCLEOTIDE SEQUENCE [LARGE SCALE GENOMIC DNA]</scope>
    <source>
        <strain evidence="1 2">SAFR-032</strain>
    </source>
</reference>
<dbReference type="AlphaFoldDB" id="A8FAP5"/>
<sequence>MKSAEKTNKDWLKEASPVFYFSSPINHLSPFLSPSHSSSVSSCEPFSLVSSNSPLHGHFYTRLSQNVNRKKGA</sequence>
<proteinExistence type="predicted"/>
<evidence type="ECO:0000313" key="1">
    <source>
        <dbReference type="EMBL" id="ABV61312.1"/>
    </source>
</evidence>
<reference evidence="1 2" key="3">
    <citation type="journal article" date="2013" name="PLoS ONE">
        <title>Candidate genes that may be responsible for the unusual resistances exhibited by Bacillus pumilus SAFR-032 spores.</title>
        <authorList>
            <person name="Tirumalai M.R."/>
            <person name="Rastogi R."/>
            <person name="Zamani N."/>
            <person name="O'Bryant Williams E."/>
            <person name="Allen S."/>
            <person name="Diouf F."/>
            <person name="Kwende S."/>
            <person name="Weinstock G.M."/>
            <person name="Venkateswaran K.J."/>
            <person name="Fox G.E."/>
        </authorList>
    </citation>
    <scope>NUCLEOTIDE SEQUENCE [LARGE SCALE GENOMIC DNA]</scope>
    <source>
        <strain evidence="1 2">SAFR-032</strain>
    </source>
</reference>
<evidence type="ECO:0000313" key="2">
    <source>
        <dbReference type="Proteomes" id="UP000001355"/>
    </source>
</evidence>
<dbReference type="Proteomes" id="UP000001355">
    <property type="component" value="Chromosome"/>
</dbReference>
<gene>
    <name evidence="1" type="ordered locus">BPUM_0620</name>
</gene>
<keyword evidence="2" id="KW-1185">Reference proteome</keyword>
<accession>A8FAP5</accession>
<name>A8FAP5_BACP2</name>
<dbReference type="HOGENOM" id="CLU_2696939_0_0_9"/>
<organism evidence="1 2">
    <name type="scientific">Bacillus pumilus (strain SAFR-032)</name>
    <dbReference type="NCBI Taxonomy" id="315750"/>
    <lineage>
        <taxon>Bacteria</taxon>
        <taxon>Bacillati</taxon>
        <taxon>Bacillota</taxon>
        <taxon>Bacilli</taxon>
        <taxon>Bacillales</taxon>
        <taxon>Bacillaceae</taxon>
        <taxon>Bacillus</taxon>
    </lineage>
</organism>
<dbReference type="KEGG" id="bpu:BPUM_0620"/>
<dbReference type="STRING" id="315750.BPUM_0620"/>
<dbReference type="EMBL" id="CP000813">
    <property type="protein sequence ID" value="ABV61312.1"/>
    <property type="molecule type" value="Genomic_DNA"/>
</dbReference>